<dbReference type="Proteomes" id="UP001374893">
    <property type="component" value="Chromosome"/>
</dbReference>
<name>A0ABN6HCK3_9BACT</name>
<dbReference type="InterPro" id="IPR011990">
    <property type="entry name" value="TPR-like_helical_dom_sf"/>
</dbReference>
<proteinExistence type="predicted"/>
<dbReference type="RefSeq" id="WP_338687017.1">
    <property type="nucleotide sequence ID" value="NZ_AP024702.1"/>
</dbReference>
<feature type="region of interest" description="Disordered" evidence="2">
    <location>
        <begin position="336"/>
        <end position="472"/>
    </location>
</feature>
<dbReference type="SUPFAM" id="SSF48452">
    <property type="entry name" value="TPR-like"/>
    <property type="match status" value="1"/>
</dbReference>
<feature type="region of interest" description="Disordered" evidence="2">
    <location>
        <begin position="293"/>
        <end position="323"/>
    </location>
</feature>
<feature type="compositionally biased region" description="Polar residues" evidence="2">
    <location>
        <begin position="172"/>
        <end position="186"/>
    </location>
</feature>
<feature type="compositionally biased region" description="Basic and acidic residues" evidence="2">
    <location>
        <begin position="416"/>
        <end position="426"/>
    </location>
</feature>
<dbReference type="SUPFAM" id="SSF53300">
    <property type="entry name" value="vWA-like"/>
    <property type="match status" value="1"/>
</dbReference>
<feature type="compositionally biased region" description="Basic and acidic residues" evidence="2">
    <location>
        <begin position="340"/>
        <end position="352"/>
    </location>
</feature>
<keyword evidence="1" id="KW-0802">TPR repeat</keyword>
<dbReference type="Pfam" id="PF00092">
    <property type="entry name" value="VWA"/>
    <property type="match status" value="1"/>
</dbReference>
<dbReference type="Pfam" id="PF12034">
    <property type="entry name" value="YfbK_C"/>
    <property type="match status" value="1"/>
</dbReference>
<feature type="repeat" description="TPR" evidence="1">
    <location>
        <begin position="634"/>
        <end position="667"/>
    </location>
</feature>
<dbReference type="PROSITE" id="PS50005">
    <property type="entry name" value="TPR"/>
    <property type="match status" value="1"/>
</dbReference>
<keyword evidence="3" id="KW-0472">Membrane</keyword>
<accession>A0ABN6HCK3</accession>
<evidence type="ECO:0000256" key="1">
    <source>
        <dbReference type="PROSITE-ProRule" id="PRU00339"/>
    </source>
</evidence>
<keyword evidence="5" id="KW-0723">Serine/threonine-protein kinase</keyword>
<evidence type="ECO:0000259" key="4">
    <source>
        <dbReference type="PROSITE" id="PS50234"/>
    </source>
</evidence>
<organism evidence="5 6">
    <name type="scientific">Haloferula helveola</name>
    <dbReference type="NCBI Taxonomy" id="490095"/>
    <lineage>
        <taxon>Bacteria</taxon>
        <taxon>Pseudomonadati</taxon>
        <taxon>Verrucomicrobiota</taxon>
        <taxon>Verrucomicrobiia</taxon>
        <taxon>Verrucomicrobiales</taxon>
        <taxon>Verrucomicrobiaceae</taxon>
        <taxon>Haloferula</taxon>
    </lineage>
</organism>
<keyword evidence="5" id="KW-0808">Transferase</keyword>
<dbReference type="Pfam" id="PF12450">
    <property type="entry name" value="vWF_A"/>
    <property type="match status" value="1"/>
</dbReference>
<dbReference type="InterPro" id="IPR021908">
    <property type="entry name" value="YfbK_C"/>
</dbReference>
<keyword evidence="5" id="KW-0418">Kinase</keyword>
<dbReference type="SMART" id="SM00327">
    <property type="entry name" value="VWA"/>
    <property type="match status" value="1"/>
</dbReference>
<keyword evidence="6" id="KW-1185">Reference proteome</keyword>
<evidence type="ECO:0000256" key="2">
    <source>
        <dbReference type="SAM" id="MobiDB-lite"/>
    </source>
</evidence>
<dbReference type="GO" id="GO:0004674">
    <property type="term" value="F:protein serine/threonine kinase activity"/>
    <property type="evidence" value="ECO:0007669"/>
    <property type="project" value="UniProtKB-KW"/>
</dbReference>
<dbReference type="InterPro" id="IPR022156">
    <property type="entry name" value="Uncharacterised_YfbK_N"/>
</dbReference>
<feature type="region of interest" description="Disordered" evidence="2">
    <location>
        <begin position="164"/>
        <end position="190"/>
    </location>
</feature>
<keyword evidence="3" id="KW-0812">Transmembrane</keyword>
<dbReference type="InterPro" id="IPR002035">
    <property type="entry name" value="VWF_A"/>
</dbReference>
<feature type="transmembrane region" description="Helical" evidence="3">
    <location>
        <begin position="104"/>
        <end position="125"/>
    </location>
</feature>
<sequence length="1439" mass="155066">MNDDTNQPLEPVGDDALEARIVAWVLGEASPFEAAELEKQVEEDPELKLFVRRIRMLDGLVAENGENKPDADWRLPEAKRWQVMKLLGEDDESKKKTRRRSMPWWSVAAALVVLTVAFWGAMAGMGRVGNSVEMSPEMIVAYSAAAADEQAQVEVTREFHYNTEYEPPELPNGTSNSPRFSRQSGAATDGWKEDSLAAMEGVETNDSISLGSIAYRSRDAEVAEQSIDGILPAPQKPAIVLERDKDAPVASNTVAPAAVPVPEPEAVEEPSIVFSDGDGFGNGWGVTGGGGGGFNTNSTDEKNWKMNSGDAGRPGQVGGGVAAEKGVPLLGDIPVGGRLFGEDESKDGEPGGDRFYSGTAGNVNAPADPEGSVASGPAVDPFYGVNGGTSDGNSNVAGDPFGDANMDDFVTGLENGRGRAAKDRPEPPPAPATLPTEEVRYKIDDSGPVPTTRLANPVPDQDGRTAGRGGEVPHARGMIVDRIPPVTGQPEPPAENAEGLVQFQKERQAENKKVRELDSTMALGIELERLERAVPDAGLVDGRNGALAGGNAPDDSKPVSGSGNISGYSKLVEQEMLRRQLSVAESDRKRDDARDAYSRGEYDEARERYRESLEVLPDAPLMEDRKGFLKQSLADAEVASAEESRRMGRYEEAEQLLDSALKRDPGNEYAKRAKEALQDPIRTNPAMTGKHDEQIEAVRSSLVEAEGKMELGDLDGARTDYEDALKVDPYNMSARRGLEKVGEAQSSYYRAAYDQTRAELLSQVDASWEMTVPPVEGEKREVAQAAQLQKLNEIVIPEVDFKNVSVAEALDTLKAKALEADPSGEGINLFLKTPDRLPENDMELGGGSEADSRISELRLRNVPLGEALNYVAEASRMRWFADDHSVVVKPATEAGEDLQTRTFEVAPDFIARLATETESTAGVIVDDPFAAPTDSAALQGRTSVRDLLVRNGVHLGPDSSVQYFPENSTLLVRGTGTSLELVEELTKLHPVPEPVIEPLDLMEEVSAADEPYSTFSLHVSDSSFKVAAAAMERGEIPDKEGIRPEEFYNAFDYGDPSPANGEPVACVIEQSAHPAFPQRNLMRVAVRTGAAGRGQSTPLNLTLLLDNSGSMERDDRAAGVGQAVEQLASLLQPGDKISVAGFARQPRLLADRLDGSNAAQLNGLVAQLPAEGGTNLEDALTLGSELATRQFIDGAQNRVVLFTDGAANLGDADPESLNRKVEELRNNGIAFDAAGFGADGLNDRLLERLTRNGNGRYYVVDTPEEADAGFAKKLAGAFRPAAENVKVQVVFNPDRINLYKLIGFEEHRLKKEDFRNDAVDAAEMASEEAGVALYQFEVKPEGRGEVGEVRVRFRDAATGRMVERNWTIPYDPQAPAFDRAAPSLQLAGLAAFTAERLRDAPMAAAVDFRELAPVVGNVAAKYTGAEPVEKLNRMIGQLR</sequence>
<dbReference type="InterPro" id="IPR019734">
    <property type="entry name" value="TPR_rpt"/>
</dbReference>
<dbReference type="SMART" id="SM00028">
    <property type="entry name" value="TPR"/>
    <property type="match status" value="3"/>
</dbReference>
<evidence type="ECO:0000256" key="3">
    <source>
        <dbReference type="SAM" id="Phobius"/>
    </source>
</evidence>
<keyword evidence="3" id="KW-1133">Transmembrane helix</keyword>
<protein>
    <submittedName>
        <fullName evidence="5">Serine/threonine protein kinase with TPR repeats</fullName>
    </submittedName>
</protein>
<dbReference type="Gene3D" id="1.25.40.10">
    <property type="entry name" value="Tetratricopeptide repeat domain"/>
    <property type="match status" value="1"/>
</dbReference>
<evidence type="ECO:0000313" key="5">
    <source>
        <dbReference type="EMBL" id="BCX50109.1"/>
    </source>
</evidence>
<gene>
    <name evidence="5" type="ORF">HAHE_40170</name>
</gene>
<dbReference type="InterPro" id="IPR036465">
    <property type="entry name" value="vWFA_dom_sf"/>
</dbReference>
<evidence type="ECO:0000313" key="6">
    <source>
        <dbReference type="Proteomes" id="UP001374893"/>
    </source>
</evidence>
<dbReference type="EMBL" id="AP024702">
    <property type="protein sequence ID" value="BCX50109.1"/>
    <property type="molecule type" value="Genomic_DNA"/>
</dbReference>
<feature type="domain" description="VWFA" evidence="4">
    <location>
        <begin position="1100"/>
        <end position="1274"/>
    </location>
</feature>
<dbReference type="PROSITE" id="PS50234">
    <property type="entry name" value="VWFA"/>
    <property type="match status" value="1"/>
</dbReference>
<dbReference type="Gene3D" id="3.40.50.410">
    <property type="entry name" value="von Willebrand factor, type A domain"/>
    <property type="match status" value="1"/>
</dbReference>
<reference evidence="5 6" key="1">
    <citation type="submission" date="2021-06" db="EMBL/GenBank/DDBJ databases">
        <title>Complete genome of Haloferula helveola possessing various polysaccharide degrading enzymes.</title>
        <authorList>
            <person name="Takami H."/>
            <person name="Huang C."/>
            <person name="Hamasaki K."/>
        </authorList>
    </citation>
    <scope>NUCLEOTIDE SEQUENCE [LARGE SCALE GENOMIC DNA]</scope>
    <source>
        <strain evidence="5 6">CN-1</strain>
    </source>
</reference>